<evidence type="ECO:0000313" key="1">
    <source>
        <dbReference type="EMBL" id="KAL0322473.1"/>
    </source>
</evidence>
<proteinExistence type="predicted"/>
<dbReference type="CDD" id="cd09272">
    <property type="entry name" value="RNase_HI_RT_Ty1"/>
    <property type="match status" value="1"/>
</dbReference>
<organism evidence="1">
    <name type="scientific">Sesamum angustifolium</name>
    <dbReference type="NCBI Taxonomy" id="2727405"/>
    <lineage>
        <taxon>Eukaryota</taxon>
        <taxon>Viridiplantae</taxon>
        <taxon>Streptophyta</taxon>
        <taxon>Embryophyta</taxon>
        <taxon>Tracheophyta</taxon>
        <taxon>Spermatophyta</taxon>
        <taxon>Magnoliopsida</taxon>
        <taxon>eudicotyledons</taxon>
        <taxon>Gunneridae</taxon>
        <taxon>Pentapetalae</taxon>
        <taxon>asterids</taxon>
        <taxon>lamiids</taxon>
        <taxon>Lamiales</taxon>
        <taxon>Pedaliaceae</taxon>
        <taxon>Sesamum</taxon>
    </lineage>
</organism>
<name>A0AAW2LUI1_9LAMI</name>
<reference evidence="1" key="1">
    <citation type="submission" date="2020-06" db="EMBL/GenBank/DDBJ databases">
        <authorList>
            <person name="Li T."/>
            <person name="Hu X."/>
            <person name="Zhang T."/>
            <person name="Song X."/>
            <person name="Zhang H."/>
            <person name="Dai N."/>
            <person name="Sheng W."/>
            <person name="Hou X."/>
            <person name="Wei L."/>
        </authorList>
    </citation>
    <scope>NUCLEOTIDE SEQUENCE</scope>
    <source>
        <strain evidence="1">G01</strain>
        <tissue evidence="1">Leaf</tissue>
    </source>
</reference>
<sequence>MGVEPASLHSVGEDRLRIPRGLVTILAACRPINTLSWVTLNNIAVLSEPLWYAKHACFTGDSCSTTGYIFILGGAAICWKSKKQTIIANSTMEAELIALASASEEANWLRDLLFQIPYFEKSIAPILIHCDSTATLGRVQNRYYNDPLTKALARERVWNTSRGWG</sequence>
<protein>
    <submittedName>
        <fullName evidence="1">Uncharacterized protein</fullName>
    </submittedName>
</protein>
<reference evidence="1" key="2">
    <citation type="journal article" date="2024" name="Plant">
        <title>Genomic evolution and insights into agronomic trait innovations of Sesamum species.</title>
        <authorList>
            <person name="Miao H."/>
            <person name="Wang L."/>
            <person name="Qu L."/>
            <person name="Liu H."/>
            <person name="Sun Y."/>
            <person name="Le M."/>
            <person name="Wang Q."/>
            <person name="Wei S."/>
            <person name="Zheng Y."/>
            <person name="Lin W."/>
            <person name="Duan Y."/>
            <person name="Cao H."/>
            <person name="Xiong S."/>
            <person name="Wang X."/>
            <person name="Wei L."/>
            <person name="Li C."/>
            <person name="Ma Q."/>
            <person name="Ju M."/>
            <person name="Zhao R."/>
            <person name="Li G."/>
            <person name="Mu C."/>
            <person name="Tian Q."/>
            <person name="Mei H."/>
            <person name="Zhang T."/>
            <person name="Gao T."/>
            <person name="Zhang H."/>
        </authorList>
    </citation>
    <scope>NUCLEOTIDE SEQUENCE</scope>
    <source>
        <strain evidence="1">G01</strain>
    </source>
</reference>
<dbReference type="PANTHER" id="PTHR11439">
    <property type="entry name" value="GAG-POL-RELATED RETROTRANSPOSON"/>
    <property type="match status" value="1"/>
</dbReference>
<comment type="caution">
    <text evidence="1">The sequence shown here is derived from an EMBL/GenBank/DDBJ whole genome shotgun (WGS) entry which is preliminary data.</text>
</comment>
<gene>
    <name evidence="1" type="ORF">Sangu_1866600</name>
</gene>
<dbReference type="PANTHER" id="PTHR11439:SF521">
    <property type="entry name" value="RNA-DIRECTED DNA POLYMERASE"/>
    <property type="match status" value="1"/>
</dbReference>
<dbReference type="EMBL" id="JACGWK010000012">
    <property type="protein sequence ID" value="KAL0322473.1"/>
    <property type="molecule type" value="Genomic_DNA"/>
</dbReference>
<accession>A0AAW2LUI1</accession>
<dbReference type="AlphaFoldDB" id="A0AAW2LUI1"/>